<proteinExistence type="predicted"/>
<dbReference type="Gene3D" id="3.40.50.300">
    <property type="entry name" value="P-loop containing nucleotide triphosphate hydrolases"/>
    <property type="match status" value="1"/>
</dbReference>
<dbReference type="EMBL" id="CAJPVI010000001">
    <property type="protein sequence ID" value="CAG2129307.1"/>
    <property type="molecule type" value="Genomic_DNA"/>
</dbReference>
<sequence>MLIGLTGRPGAGHNVVADYLARAHAFTPTHLITDELVDQLSDHHVVVTEIRDHVDADILTARGGILVHLCDPCLPDFGPANGIVLRDIDHQVTVTVDYFRAFDVLDRVIGEAEFCGAPA</sequence>
<keyword evidence="2" id="KW-1185">Reference proteome</keyword>
<name>A0ABM8T9J0_9BURK</name>
<comment type="caution">
    <text evidence="1">The sequence shown here is derived from an EMBL/GenBank/DDBJ whole genome shotgun (WGS) entry which is preliminary data.</text>
</comment>
<accession>A0ABM8T9J0</accession>
<evidence type="ECO:0000313" key="1">
    <source>
        <dbReference type="EMBL" id="CAG2129307.1"/>
    </source>
</evidence>
<dbReference type="RefSeq" id="WP_211951402.1">
    <property type="nucleotide sequence ID" value="NZ_CAJPVI010000001.1"/>
</dbReference>
<protein>
    <submittedName>
        <fullName evidence="1">Uncharacterized protein</fullName>
    </submittedName>
</protein>
<dbReference type="Proteomes" id="UP000672657">
    <property type="component" value="Unassembled WGS sequence"/>
</dbReference>
<gene>
    <name evidence="1" type="ORF">LMG26411_00153</name>
</gene>
<reference evidence="1 2" key="1">
    <citation type="submission" date="2021-03" db="EMBL/GenBank/DDBJ databases">
        <authorList>
            <person name="Peeters C."/>
        </authorList>
    </citation>
    <scope>NUCLEOTIDE SEQUENCE [LARGE SCALE GENOMIC DNA]</scope>
    <source>
        <strain evidence="1 2">LMG 26411</strain>
    </source>
</reference>
<evidence type="ECO:0000313" key="2">
    <source>
        <dbReference type="Proteomes" id="UP000672657"/>
    </source>
</evidence>
<organism evidence="1 2">
    <name type="scientific">Cupriavidus numazuensis</name>
    <dbReference type="NCBI Taxonomy" id="221992"/>
    <lineage>
        <taxon>Bacteria</taxon>
        <taxon>Pseudomonadati</taxon>
        <taxon>Pseudomonadota</taxon>
        <taxon>Betaproteobacteria</taxon>
        <taxon>Burkholderiales</taxon>
        <taxon>Burkholderiaceae</taxon>
        <taxon>Cupriavidus</taxon>
    </lineage>
</organism>
<dbReference type="InterPro" id="IPR027417">
    <property type="entry name" value="P-loop_NTPase"/>
</dbReference>